<keyword evidence="3 6" id="KW-0812">Transmembrane</keyword>
<keyword evidence="4 6" id="KW-1133">Transmembrane helix</keyword>
<evidence type="ECO:0000256" key="2">
    <source>
        <dbReference type="ARBA" id="ARBA00008974"/>
    </source>
</evidence>
<dbReference type="Proteomes" id="UP000770015">
    <property type="component" value="Unassembled WGS sequence"/>
</dbReference>
<dbReference type="GO" id="GO:0015205">
    <property type="term" value="F:nucleobase transmembrane transporter activity"/>
    <property type="evidence" value="ECO:0007669"/>
    <property type="project" value="TreeGrafter"/>
</dbReference>
<dbReference type="PANTHER" id="PTHR30618:SF15">
    <property type="entry name" value="NICOTINAMIDE RIBOSIDE TRANSPORTER 1-RELATED"/>
    <property type="match status" value="1"/>
</dbReference>
<feature type="transmembrane region" description="Helical" evidence="6">
    <location>
        <begin position="166"/>
        <end position="187"/>
    </location>
</feature>
<reference evidence="7" key="1">
    <citation type="journal article" date="2021" name="Nat. Commun.">
        <title>Genetic determinants of endophytism in the Arabidopsis root mycobiome.</title>
        <authorList>
            <person name="Mesny F."/>
            <person name="Miyauchi S."/>
            <person name="Thiergart T."/>
            <person name="Pickel B."/>
            <person name="Atanasova L."/>
            <person name="Karlsson M."/>
            <person name="Huettel B."/>
            <person name="Barry K.W."/>
            <person name="Haridas S."/>
            <person name="Chen C."/>
            <person name="Bauer D."/>
            <person name="Andreopoulos W."/>
            <person name="Pangilinan J."/>
            <person name="LaButti K."/>
            <person name="Riley R."/>
            <person name="Lipzen A."/>
            <person name="Clum A."/>
            <person name="Drula E."/>
            <person name="Henrissat B."/>
            <person name="Kohler A."/>
            <person name="Grigoriev I.V."/>
            <person name="Martin F.M."/>
            <person name="Hacquard S."/>
        </authorList>
    </citation>
    <scope>NUCLEOTIDE SEQUENCE</scope>
    <source>
        <strain evidence="7">MPI-SDFR-AT-0117</strain>
    </source>
</reference>
<dbReference type="GO" id="GO:0005886">
    <property type="term" value="C:plasma membrane"/>
    <property type="evidence" value="ECO:0007669"/>
    <property type="project" value="TreeGrafter"/>
</dbReference>
<accession>A0A9P8VGR1</accession>
<feature type="transmembrane region" description="Helical" evidence="6">
    <location>
        <begin position="72"/>
        <end position="92"/>
    </location>
</feature>
<feature type="transmembrane region" description="Helical" evidence="6">
    <location>
        <begin position="447"/>
        <end position="468"/>
    </location>
</feature>
<comment type="caution">
    <text evidence="7">The sequence shown here is derived from an EMBL/GenBank/DDBJ whole genome shotgun (WGS) entry which is preliminary data.</text>
</comment>
<evidence type="ECO:0000313" key="7">
    <source>
        <dbReference type="EMBL" id="KAH6689738.1"/>
    </source>
</evidence>
<comment type="similarity">
    <text evidence="2">Belongs to the purine-cytosine permease (2.A.39) family.</text>
</comment>
<proteinExistence type="inferred from homology"/>
<dbReference type="CDD" id="cd11482">
    <property type="entry name" value="SLC-NCS1sbd_NRT1-like"/>
    <property type="match status" value="1"/>
</dbReference>
<gene>
    <name evidence="7" type="ORF">F5X68DRAFT_167301</name>
</gene>
<dbReference type="Pfam" id="PF02133">
    <property type="entry name" value="Transp_cyt_pur"/>
    <property type="match status" value="1"/>
</dbReference>
<evidence type="ECO:0000256" key="4">
    <source>
        <dbReference type="ARBA" id="ARBA00022989"/>
    </source>
</evidence>
<keyword evidence="8" id="KW-1185">Reference proteome</keyword>
<organism evidence="7 8">
    <name type="scientific">Plectosphaerella plurivora</name>
    <dbReference type="NCBI Taxonomy" id="936078"/>
    <lineage>
        <taxon>Eukaryota</taxon>
        <taxon>Fungi</taxon>
        <taxon>Dikarya</taxon>
        <taxon>Ascomycota</taxon>
        <taxon>Pezizomycotina</taxon>
        <taxon>Sordariomycetes</taxon>
        <taxon>Hypocreomycetidae</taxon>
        <taxon>Glomerellales</taxon>
        <taxon>Plectosphaerellaceae</taxon>
        <taxon>Plectosphaerella</taxon>
    </lineage>
</organism>
<dbReference type="InterPro" id="IPR045225">
    <property type="entry name" value="Uracil/uridine/allantoin_perm"/>
</dbReference>
<dbReference type="OrthoDB" id="2018619at2759"/>
<dbReference type="AlphaFoldDB" id="A0A9P8VGR1"/>
<evidence type="ECO:0000313" key="8">
    <source>
        <dbReference type="Proteomes" id="UP000770015"/>
    </source>
</evidence>
<comment type="subcellular location">
    <subcellularLocation>
        <location evidence="1">Membrane</location>
        <topology evidence="1">Multi-pass membrane protein</topology>
    </subcellularLocation>
</comment>
<feature type="transmembrane region" description="Helical" evidence="6">
    <location>
        <begin position="380"/>
        <end position="396"/>
    </location>
</feature>
<dbReference type="EMBL" id="JAGSXJ010000007">
    <property type="protein sequence ID" value="KAH6689738.1"/>
    <property type="molecule type" value="Genomic_DNA"/>
</dbReference>
<feature type="transmembrane region" description="Helical" evidence="6">
    <location>
        <begin position="242"/>
        <end position="262"/>
    </location>
</feature>
<feature type="transmembrane region" description="Helical" evidence="6">
    <location>
        <begin position="488"/>
        <end position="511"/>
    </location>
</feature>
<feature type="transmembrane region" description="Helical" evidence="6">
    <location>
        <begin position="282"/>
        <end position="307"/>
    </location>
</feature>
<sequence length="566" mass="62862">MAVWRECLSRLEIAREKDVATTAYMNRDTRPLPPSRRTYGPWQFVGLWVVTGSFNIGGWTTGSAIIALGLNVWQAMLTVIIGHCLVGVICVLAGGPGAKWHVGFSIIQKASWGMWGSLIPLIQRIMLSFIWYSTQVYWGGQCVRTFIAAIWPSFNNLRQPLANGTMTVADFVGFIIFSLLCLPLIWIRPERYHVPFAIAAVTVIPTMIALFIWCVATVDGLGPLVNDISGMTGIEQATGSRLGWMLVLGVCTNISGIATHLFSQSDYTRFARRPRDQLIAQLIFVPTNTILVAFIGIVCTSCAAAMFPHTRGTLVWEPFRFLDALQAHHNNSSLSRVAVAFASLAFIFAQFGIAVAQNALSNGIDLSALAPRVFNLRRGAYLTAAVAFIMQPWQLLNGASKFLTVMGGYGVFLGSMTGIMFADYYIVRRRRLRLTHLYELSDQSIYWYWRGVNFRAIIAWVVGTWPLMPGFVRQVQTPGVEWRGWSQLYYMAWPLGCLIAAGTYCLLQFFVAPMKGTREVDDADYFGTFEEVVGTLEVPLMAARSQESQCDSAVPVDSKTDDRVGV</sequence>
<dbReference type="PANTHER" id="PTHR30618">
    <property type="entry name" value="NCS1 FAMILY PURINE/PYRIMIDINE TRANSPORTER"/>
    <property type="match status" value="1"/>
</dbReference>
<name>A0A9P8VGR1_9PEZI</name>
<evidence type="ECO:0000256" key="3">
    <source>
        <dbReference type="ARBA" id="ARBA00022692"/>
    </source>
</evidence>
<dbReference type="Gene3D" id="1.10.4160.10">
    <property type="entry name" value="Hydantoin permease"/>
    <property type="match status" value="1"/>
</dbReference>
<keyword evidence="5 6" id="KW-0472">Membrane</keyword>
<feature type="transmembrane region" description="Helical" evidence="6">
    <location>
        <begin position="44"/>
        <end position="66"/>
    </location>
</feature>
<evidence type="ECO:0000256" key="5">
    <source>
        <dbReference type="ARBA" id="ARBA00023136"/>
    </source>
</evidence>
<evidence type="ECO:0000256" key="6">
    <source>
        <dbReference type="SAM" id="Phobius"/>
    </source>
</evidence>
<feature type="transmembrane region" description="Helical" evidence="6">
    <location>
        <begin position="402"/>
        <end position="426"/>
    </location>
</feature>
<dbReference type="InterPro" id="IPR001248">
    <property type="entry name" value="Pur-cyt_permease"/>
</dbReference>
<feature type="transmembrane region" description="Helical" evidence="6">
    <location>
        <begin position="194"/>
        <end position="222"/>
    </location>
</feature>
<feature type="transmembrane region" description="Helical" evidence="6">
    <location>
        <begin position="337"/>
        <end position="360"/>
    </location>
</feature>
<feature type="transmembrane region" description="Helical" evidence="6">
    <location>
        <begin position="112"/>
        <end position="132"/>
    </location>
</feature>
<protein>
    <submittedName>
        <fullName evidence="7">Uracil permease</fullName>
    </submittedName>
</protein>
<evidence type="ECO:0000256" key="1">
    <source>
        <dbReference type="ARBA" id="ARBA00004141"/>
    </source>
</evidence>